<reference evidence="2 3" key="1">
    <citation type="submission" date="2018-08" db="EMBL/GenBank/DDBJ databases">
        <title>Genomic Encyclopedia of Archaeal and Bacterial Type Strains, Phase II (KMG-II): from individual species to whole genera.</title>
        <authorList>
            <person name="Goeker M."/>
        </authorList>
    </citation>
    <scope>NUCLEOTIDE SEQUENCE [LARGE SCALE GENOMIC DNA]</scope>
    <source>
        <strain evidence="2 3">DSM 45791</strain>
    </source>
</reference>
<accession>A0A3E0HFH7</accession>
<dbReference type="EMBL" id="QUNO01000009">
    <property type="protein sequence ID" value="REH43816.1"/>
    <property type="molecule type" value="Genomic_DNA"/>
</dbReference>
<protein>
    <submittedName>
        <fullName evidence="2">Carbohydrate binding protein</fullName>
    </submittedName>
</protein>
<gene>
    <name evidence="2" type="ORF">BCF44_109359</name>
</gene>
<dbReference type="CDD" id="cd12215">
    <property type="entry name" value="ChiC_BD"/>
    <property type="match status" value="1"/>
</dbReference>
<dbReference type="Proteomes" id="UP000256269">
    <property type="component" value="Unassembled WGS sequence"/>
</dbReference>
<name>A0A3E0HFH7_9PSEU</name>
<dbReference type="SUPFAM" id="SSF51055">
    <property type="entry name" value="Carbohydrate binding domain"/>
    <property type="match status" value="1"/>
</dbReference>
<evidence type="ECO:0000313" key="2">
    <source>
        <dbReference type="EMBL" id="REH43816.1"/>
    </source>
</evidence>
<dbReference type="InterPro" id="IPR036573">
    <property type="entry name" value="CBM_sf_5/12"/>
</dbReference>
<dbReference type="GO" id="GO:0030246">
    <property type="term" value="F:carbohydrate binding"/>
    <property type="evidence" value="ECO:0007669"/>
    <property type="project" value="InterPro"/>
</dbReference>
<evidence type="ECO:0000256" key="1">
    <source>
        <dbReference type="SAM" id="MobiDB-lite"/>
    </source>
</evidence>
<dbReference type="GO" id="GO:0005975">
    <property type="term" value="P:carbohydrate metabolic process"/>
    <property type="evidence" value="ECO:0007669"/>
    <property type="project" value="InterPro"/>
</dbReference>
<dbReference type="OrthoDB" id="99456at2"/>
<dbReference type="Gene3D" id="2.10.10.20">
    <property type="entry name" value="Carbohydrate-binding module superfamily 5/12"/>
    <property type="match status" value="1"/>
</dbReference>
<keyword evidence="3" id="KW-1185">Reference proteome</keyword>
<proteinExistence type="predicted"/>
<dbReference type="GO" id="GO:0005576">
    <property type="term" value="C:extracellular region"/>
    <property type="evidence" value="ECO:0007669"/>
    <property type="project" value="InterPro"/>
</dbReference>
<dbReference type="AlphaFoldDB" id="A0A3E0HFH7"/>
<dbReference type="RefSeq" id="WP_116177232.1">
    <property type="nucleotide sequence ID" value="NZ_CP144375.1"/>
</dbReference>
<dbReference type="GO" id="GO:0004553">
    <property type="term" value="F:hydrolase activity, hydrolyzing O-glycosyl compounds"/>
    <property type="evidence" value="ECO:0007669"/>
    <property type="project" value="InterPro"/>
</dbReference>
<sequence>MEPFEPFDSVPPGGDGHRGDRLLVWASTAGALACSLLIFLVTNVSEPDPVAEPVPSPTTAQPLAQSTTITTTIATTTTTTTTTVQTTTQAPPPVTTTTTTRRTTTTLRTTPPPQTTVQTTTTTPTRRCVVSTWQWDTAYDGGAMVSWNGSLWVAKWWNYNAIPGANQEGVWDRARSC</sequence>
<organism evidence="2 3">
    <name type="scientific">Kutzneria buriramensis</name>
    <dbReference type="NCBI Taxonomy" id="1045776"/>
    <lineage>
        <taxon>Bacteria</taxon>
        <taxon>Bacillati</taxon>
        <taxon>Actinomycetota</taxon>
        <taxon>Actinomycetes</taxon>
        <taxon>Pseudonocardiales</taxon>
        <taxon>Pseudonocardiaceae</taxon>
        <taxon>Kutzneria</taxon>
    </lineage>
</organism>
<evidence type="ECO:0000313" key="3">
    <source>
        <dbReference type="Proteomes" id="UP000256269"/>
    </source>
</evidence>
<feature type="region of interest" description="Disordered" evidence="1">
    <location>
        <begin position="83"/>
        <end position="123"/>
    </location>
</feature>
<comment type="caution">
    <text evidence="2">The sequence shown here is derived from an EMBL/GenBank/DDBJ whole genome shotgun (WGS) entry which is preliminary data.</text>
</comment>